<evidence type="ECO:0000256" key="23">
    <source>
        <dbReference type="ARBA" id="ARBA00048180"/>
    </source>
</evidence>
<organism evidence="25 26">
    <name type="scientific">Actinomadura rugatobispora</name>
    <dbReference type="NCBI Taxonomy" id="1994"/>
    <lineage>
        <taxon>Bacteria</taxon>
        <taxon>Bacillati</taxon>
        <taxon>Actinomycetota</taxon>
        <taxon>Actinomycetes</taxon>
        <taxon>Streptosporangiales</taxon>
        <taxon>Thermomonosporaceae</taxon>
        <taxon>Actinomadura</taxon>
    </lineage>
</organism>
<dbReference type="Gene3D" id="3.10.129.10">
    <property type="entry name" value="Hotdog Thioesterase"/>
    <property type="match status" value="1"/>
</dbReference>
<comment type="catalytic activity">
    <reaction evidence="14">
        <text>(9Z)-octadecenoyl-CoA + H2O = (9Z)-octadecenoate + CoA + H(+)</text>
        <dbReference type="Rhea" id="RHEA:40139"/>
        <dbReference type="ChEBI" id="CHEBI:15377"/>
        <dbReference type="ChEBI" id="CHEBI:15378"/>
        <dbReference type="ChEBI" id="CHEBI:30823"/>
        <dbReference type="ChEBI" id="CHEBI:57287"/>
        <dbReference type="ChEBI" id="CHEBI:57387"/>
    </reaction>
    <physiologicalReaction direction="left-to-right" evidence="14">
        <dbReference type="Rhea" id="RHEA:40140"/>
    </physiologicalReaction>
</comment>
<dbReference type="InterPro" id="IPR052365">
    <property type="entry name" value="THEM4/THEM5_acyl-CoA_thioest"/>
</dbReference>
<dbReference type="InterPro" id="IPR029069">
    <property type="entry name" value="HotDog_dom_sf"/>
</dbReference>
<keyword evidence="12" id="KW-0966">Cell projection</keyword>
<name>A0ABW1AE56_9ACTN</name>
<evidence type="ECO:0000256" key="12">
    <source>
        <dbReference type="ARBA" id="ARBA00023273"/>
    </source>
</evidence>
<keyword evidence="4" id="KW-1003">Cell membrane</keyword>
<keyword evidence="7 25" id="KW-0378">Hydrolase</keyword>
<evidence type="ECO:0000256" key="14">
    <source>
        <dbReference type="ARBA" id="ARBA00037002"/>
    </source>
</evidence>
<reference evidence="26" key="1">
    <citation type="journal article" date="2019" name="Int. J. Syst. Evol. Microbiol.">
        <title>The Global Catalogue of Microorganisms (GCM) 10K type strain sequencing project: providing services to taxonomists for standard genome sequencing and annotation.</title>
        <authorList>
            <consortium name="The Broad Institute Genomics Platform"/>
            <consortium name="The Broad Institute Genome Sequencing Center for Infectious Disease"/>
            <person name="Wu L."/>
            <person name="Ma J."/>
        </authorList>
    </citation>
    <scope>NUCLEOTIDE SEQUENCE [LARGE SCALE GENOMIC DNA]</scope>
    <source>
        <strain evidence="26">KCTC 42087</strain>
    </source>
</reference>
<comment type="catalytic activity">
    <reaction evidence="13">
        <text>(5Z,8Z,11Z,14Z)-eicosatetraenoyl-CoA + H2O = (5Z,8Z,11Z,14Z)-eicosatetraenoate + CoA + H(+)</text>
        <dbReference type="Rhea" id="RHEA:40151"/>
        <dbReference type="ChEBI" id="CHEBI:15377"/>
        <dbReference type="ChEBI" id="CHEBI:15378"/>
        <dbReference type="ChEBI" id="CHEBI:32395"/>
        <dbReference type="ChEBI" id="CHEBI:57287"/>
        <dbReference type="ChEBI" id="CHEBI:57368"/>
    </reaction>
    <physiologicalReaction direction="left-to-right" evidence="13">
        <dbReference type="Rhea" id="RHEA:40152"/>
    </physiologicalReaction>
</comment>
<keyword evidence="5" id="KW-0963">Cytoplasm</keyword>
<evidence type="ECO:0000256" key="13">
    <source>
        <dbReference type="ARBA" id="ARBA00035852"/>
    </source>
</evidence>
<dbReference type="Pfam" id="PF03061">
    <property type="entry name" value="4HBT"/>
    <property type="match status" value="1"/>
</dbReference>
<comment type="subcellular location">
    <subcellularLocation>
        <location evidence="3">Cell projection</location>
        <location evidence="3">Ruffle membrane</location>
    </subcellularLocation>
    <subcellularLocation>
        <location evidence="2">Cytoplasm</location>
    </subcellularLocation>
    <subcellularLocation>
        <location evidence="1">Membrane</location>
        <topology evidence="1">Peripheral membrane protein</topology>
    </subcellularLocation>
</comment>
<dbReference type="EMBL" id="JBHSON010000097">
    <property type="protein sequence ID" value="MFC5752805.1"/>
    <property type="molecule type" value="Genomic_DNA"/>
</dbReference>
<accession>A0ABW1AE56</accession>
<evidence type="ECO:0000256" key="8">
    <source>
        <dbReference type="ARBA" id="ARBA00022832"/>
    </source>
</evidence>
<evidence type="ECO:0000256" key="10">
    <source>
        <dbReference type="ARBA" id="ARBA00023098"/>
    </source>
</evidence>
<keyword evidence="10" id="KW-0443">Lipid metabolism</keyword>
<evidence type="ECO:0000256" key="1">
    <source>
        <dbReference type="ARBA" id="ARBA00004170"/>
    </source>
</evidence>
<evidence type="ECO:0000256" key="9">
    <source>
        <dbReference type="ARBA" id="ARBA00022946"/>
    </source>
</evidence>
<feature type="domain" description="Thioesterase" evidence="24">
    <location>
        <begin position="135"/>
        <end position="203"/>
    </location>
</feature>
<evidence type="ECO:0000256" key="2">
    <source>
        <dbReference type="ARBA" id="ARBA00004496"/>
    </source>
</evidence>
<evidence type="ECO:0000256" key="7">
    <source>
        <dbReference type="ARBA" id="ARBA00022801"/>
    </source>
</evidence>
<dbReference type="Proteomes" id="UP001596074">
    <property type="component" value="Unassembled WGS sequence"/>
</dbReference>
<comment type="catalytic activity">
    <reaction evidence="21">
        <text>decanoyl-CoA + H2O = decanoate + CoA + H(+)</text>
        <dbReference type="Rhea" id="RHEA:40059"/>
        <dbReference type="ChEBI" id="CHEBI:15377"/>
        <dbReference type="ChEBI" id="CHEBI:15378"/>
        <dbReference type="ChEBI" id="CHEBI:27689"/>
        <dbReference type="ChEBI" id="CHEBI:57287"/>
        <dbReference type="ChEBI" id="CHEBI:61430"/>
    </reaction>
    <physiologicalReaction direction="left-to-right" evidence="21">
        <dbReference type="Rhea" id="RHEA:40060"/>
    </physiologicalReaction>
</comment>
<keyword evidence="8" id="KW-0276">Fatty acid metabolism</keyword>
<evidence type="ECO:0000256" key="15">
    <source>
        <dbReference type="ARBA" id="ARBA00038456"/>
    </source>
</evidence>
<evidence type="ECO:0000256" key="21">
    <source>
        <dbReference type="ARBA" id="ARBA00047969"/>
    </source>
</evidence>
<evidence type="ECO:0000256" key="18">
    <source>
        <dbReference type="ARBA" id="ARBA00043210"/>
    </source>
</evidence>
<evidence type="ECO:0000313" key="25">
    <source>
        <dbReference type="EMBL" id="MFC5752805.1"/>
    </source>
</evidence>
<evidence type="ECO:0000313" key="26">
    <source>
        <dbReference type="Proteomes" id="UP001596074"/>
    </source>
</evidence>
<comment type="similarity">
    <text evidence="15">Belongs to the THEM4/THEM5 thioesterase family.</text>
</comment>
<evidence type="ECO:0000256" key="5">
    <source>
        <dbReference type="ARBA" id="ARBA00022490"/>
    </source>
</evidence>
<comment type="catalytic activity">
    <reaction evidence="23">
        <text>tetradecanoyl-CoA + H2O = tetradecanoate + CoA + H(+)</text>
        <dbReference type="Rhea" id="RHEA:40119"/>
        <dbReference type="ChEBI" id="CHEBI:15377"/>
        <dbReference type="ChEBI" id="CHEBI:15378"/>
        <dbReference type="ChEBI" id="CHEBI:30807"/>
        <dbReference type="ChEBI" id="CHEBI:57287"/>
        <dbReference type="ChEBI" id="CHEBI:57385"/>
    </reaction>
    <physiologicalReaction direction="left-to-right" evidence="23">
        <dbReference type="Rhea" id="RHEA:40120"/>
    </physiologicalReaction>
</comment>
<evidence type="ECO:0000259" key="24">
    <source>
        <dbReference type="Pfam" id="PF03061"/>
    </source>
</evidence>
<comment type="catalytic activity">
    <reaction evidence="22">
        <text>dodecanoyl-CoA + H2O = dodecanoate + CoA + H(+)</text>
        <dbReference type="Rhea" id="RHEA:30135"/>
        <dbReference type="ChEBI" id="CHEBI:15377"/>
        <dbReference type="ChEBI" id="CHEBI:15378"/>
        <dbReference type="ChEBI" id="CHEBI:18262"/>
        <dbReference type="ChEBI" id="CHEBI:57287"/>
        <dbReference type="ChEBI" id="CHEBI:57375"/>
    </reaction>
    <physiologicalReaction direction="left-to-right" evidence="22">
        <dbReference type="Rhea" id="RHEA:30136"/>
    </physiologicalReaction>
</comment>
<keyword evidence="9" id="KW-0809">Transit peptide</keyword>
<keyword evidence="11" id="KW-0472">Membrane</keyword>
<dbReference type="EC" id="3.1.2.2" evidence="16"/>
<evidence type="ECO:0000256" key="6">
    <source>
        <dbReference type="ARBA" id="ARBA00022703"/>
    </source>
</evidence>
<dbReference type="PANTHER" id="PTHR12418:SF19">
    <property type="entry name" value="ACYL-COENZYME A THIOESTERASE THEM4"/>
    <property type="match status" value="1"/>
</dbReference>
<dbReference type="CDD" id="cd03443">
    <property type="entry name" value="PaaI_thioesterase"/>
    <property type="match status" value="1"/>
</dbReference>
<comment type="catalytic activity">
    <reaction evidence="20">
        <text>hexadecanoyl-CoA + H2O = hexadecanoate + CoA + H(+)</text>
        <dbReference type="Rhea" id="RHEA:16645"/>
        <dbReference type="ChEBI" id="CHEBI:7896"/>
        <dbReference type="ChEBI" id="CHEBI:15377"/>
        <dbReference type="ChEBI" id="CHEBI:15378"/>
        <dbReference type="ChEBI" id="CHEBI:57287"/>
        <dbReference type="ChEBI" id="CHEBI:57379"/>
        <dbReference type="EC" id="3.1.2.2"/>
    </reaction>
    <physiologicalReaction direction="left-to-right" evidence="20">
        <dbReference type="Rhea" id="RHEA:16646"/>
    </physiologicalReaction>
</comment>
<evidence type="ECO:0000256" key="22">
    <source>
        <dbReference type="ARBA" id="ARBA00048074"/>
    </source>
</evidence>
<keyword evidence="26" id="KW-1185">Reference proteome</keyword>
<proteinExistence type="inferred from homology"/>
<dbReference type="GO" id="GO:0016787">
    <property type="term" value="F:hydrolase activity"/>
    <property type="evidence" value="ECO:0007669"/>
    <property type="project" value="UniProtKB-KW"/>
</dbReference>
<evidence type="ECO:0000256" key="19">
    <source>
        <dbReference type="ARBA" id="ARBA00047588"/>
    </source>
</evidence>
<dbReference type="SUPFAM" id="SSF54637">
    <property type="entry name" value="Thioesterase/thiol ester dehydrase-isomerase"/>
    <property type="match status" value="1"/>
</dbReference>
<protein>
    <recommendedName>
        <fullName evidence="17">Acyl-coenzyme A thioesterase THEM4</fullName>
        <ecNumber evidence="16">3.1.2.2</ecNumber>
    </recommendedName>
    <alternativeName>
        <fullName evidence="18">Thioesterase superfamily member 4</fullName>
    </alternativeName>
</protein>
<gene>
    <name evidence="25" type="ORF">ACFPZN_44945</name>
</gene>
<dbReference type="InterPro" id="IPR006683">
    <property type="entry name" value="Thioestr_dom"/>
</dbReference>
<evidence type="ECO:0000256" key="3">
    <source>
        <dbReference type="ARBA" id="ARBA00004632"/>
    </source>
</evidence>
<keyword evidence="6" id="KW-0053">Apoptosis</keyword>
<evidence type="ECO:0000256" key="20">
    <source>
        <dbReference type="ARBA" id="ARBA00047734"/>
    </source>
</evidence>
<evidence type="ECO:0000256" key="11">
    <source>
        <dbReference type="ARBA" id="ARBA00023136"/>
    </source>
</evidence>
<dbReference type="PANTHER" id="PTHR12418">
    <property type="entry name" value="ACYL-COENZYME A THIOESTERASE THEM4"/>
    <property type="match status" value="1"/>
</dbReference>
<sequence>MVERVSGTGAMISRVYVARERHALKSARIDVLADLAARVRELTEAVLHTDAPDDEIAAATAEIAVLTERLSAVRREYPPVAQLDEHGGVRQLASPVGGELNPISPPVHVEILPDGAGVRGEFTLSAVYEGPPTLVHGGVSALILDQALGVAASANGTPGMTATFDLRYRRPTPHSVPLVVEAAATRAEGRKCWVDGRIIGPDGKPTVEATAMFITPRL</sequence>
<evidence type="ECO:0000256" key="17">
    <source>
        <dbReference type="ARBA" id="ARBA00040123"/>
    </source>
</evidence>
<evidence type="ECO:0000256" key="16">
    <source>
        <dbReference type="ARBA" id="ARBA00038848"/>
    </source>
</evidence>
<evidence type="ECO:0000256" key="4">
    <source>
        <dbReference type="ARBA" id="ARBA00022475"/>
    </source>
</evidence>
<comment type="caution">
    <text evidence="25">The sequence shown here is derived from an EMBL/GenBank/DDBJ whole genome shotgun (WGS) entry which is preliminary data.</text>
</comment>
<dbReference type="RefSeq" id="WP_378289173.1">
    <property type="nucleotide sequence ID" value="NZ_JBHSON010000097.1"/>
</dbReference>
<comment type="catalytic activity">
    <reaction evidence="19">
        <text>octanoyl-CoA + H2O = octanoate + CoA + H(+)</text>
        <dbReference type="Rhea" id="RHEA:30143"/>
        <dbReference type="ChEBI" id="CHEBI:15377"/>
        <dbReference type="ChEBI" id="CHEBI:15378"/>
        <dbReference type="ChEBI" id="CHEBI:25646"/>
        <dbReference type="ChEBI" id="CHEBI:57287"/>
        <dbReference type="ChEBI" id="CHEBI:57386"/>
    </reaction>
    <physiologicalReaction direction="left-to-right" evidence="19">
        <dbReference type="Rhea" id="RHEA:30144"/>
    </physiologicalReaction>
</comment>